<sequence>MTSNEKSQPPGSESPSSEQPPSYEQLRAERNLKETFAKIVNDQLEIQKLFISVASKLETTPNIGEGHALCDEWNELRKKHARLYRDSQLNASQCASFLGNYSSVLVPLSKSRMTIKEKTFMINKFIEAIPAHEEAARKVAMKFRELAKLVEIFPHKVSAVLRAEADSQGFWSGFWSGIEELCMSIWNVLHGLLITIVNTFRSMLARIENIRVCAPLIGVHIELSSVGCEPSATEPSARSTIGEARHDCRALATHLTGFEDAWHLVRLACDNLLQSMSMASAASVSPQVRNVLSSFFTFLLVSSCSVSRRSTRLIVDLFDTSQSIPEAFNANLKNIEAVHGPLVQCLLAYATGKAPL</sequence>
<proteinExistence type="predicted"/>
<evidence type="ECO:0000313" key="2">
    <source>
        <dbReference type="EMBL" id="CAL1706141.1"/>
    </source>
</evidence>
<dbReference type="Proteomes" id="UP001497453">
    <property type="component" value="Chromosome 4"/>
</dbReference>
<organism evidence="2 3">
    <name type="scientific">Somion occarium</name>
    <dbReference type="NCBI Taxonomy" id="3059160"/>
    <lineage>
        <taxon>Eukaryota</taxon>
        <taxon>Fungi</taxon>
        <taxon>Dikarya</taxon>
        <taxon>Basidiomycota</taxon>
        <taxon>Agaricomycotina</taxon>
        <taxon>Agaricomycetes</taxon>
        <taxon>Polyporales</taxon>
        <taxon>Cerrenaceae</taxon>
        <taxon>Somion</taxon>
    </lineage>
</organism>
<keyword evidence="3" id="KW-1185">Reference proteome</keyword>
<reference evidence="3" key="1">
    <citation type="submission" date="2024-04" db="EMBL/GenBank/DDBJ databases">
        <authorList>
            <person name="Shaw F."/>
            <person name="Minotto A."/>
        </authorList>
    </citation>
    <scope>NUCLEOTIDE SEQUENCE [LARGE SCALE GENOMIC DNA]</scope>
</reference>
<gene>
    <name evidence="2" type="ORF">GFSPODELE1_LOCUS5731</name>
</gene>
<feature type="compositionally biased region" description="Low complexity" evidence="1">
    <location>
        <begin position="7"/>
        <end position="24"/>
    </location>
</feature>
<feature type="region of interest" description="Disordered" evidence="1">
    <location>
        <begin position="1"/>
        <end position="24"/>
    </location>
</feature>
<protein>
    <submittedName>
        <fullName evidence="2">Uncharacterized protein</fullName>
    </submittedName>
</protein>
<name>A0ABP1DE68_9APHY</name>
<evidence type="ECO:0000313" key="3">
    <source>
        <dbReference type="Proteomes" id="UP001497453"/>
    </source>
</evidence>
<evidence type="ECO:0000256" key="1">
    <source>
        <dbReference type="SAM" id="MobiDB-lite"/>
    </source>
</evidence>
<dbReference type="EMBL" id="OZ037947">
    <property type="protein sequence ID" value="CAL1706141.1"/>
    <property type="molecule type" value="Genomic_DNA"/>
</dbReference>
<accession>A0ABP1DE68</accession>